<dbReference type="STRING" id="314265.R2601_02988"/>
<evidence type="ECO:0000313" key="1">
    <source>
        <dbReference type="EMBL" id="EAU48504.1"/>
    </source>
</evidence>
<accession>Q0FWP8</accession>
<evidence type="ECO:0000313" key="2">
    <source>
        <dbReference type="Proteomes" id="UP000006230"/>
    </source>
</evidence>
<dbReference type="HOGENOM" id="CLU_3423024_0_0_5"/>
<dbReference type="EMBL" id="AATQ01000001">
    <property type="protein sequence ID" value="EAU48504.1"/>
    <property type="molecule type" value="Genomic_DNA"/>
</dbReference>
<protein>
    <submittedName>
        <fullName evidence="1">Uncharacterized protein</fullName>
    </submittedName>
</protein>
<dbReference type="Proteomes" id="UP000006230">
    <property type="component" value="Unassembled WGS sequence"/>
</dbReference>
<dbReference type="AlphaFoldDB" id="Q0FWP8"/>
<proteinExistence type="predicted"/>
<sequence>MRRQTLASVRLIRSIAPREEAGR</sequence>
<name>Q0FWP8_SALBH</name>
<reference evidence="1 2" key="1">
    <citation type="journal article" date="2010" name="J. Bacteriol.">
        <title>Genome sequences of Pelagibaca bermudensis HTCC2601T and Maritimibacter alkaliphilus HTCC2654T, the type strains of two marine Roseobacter genera.</title>
        <authorList>
            <person name="Thrash J.C."/>
            <person name="Cho J.C."/>
            <person name="Ferriera S."/>
            <person name="Johnson J."/>
            <person name="Vergin K.L."/>
            <person name="Giovannoni S.J."/>
        </authorList>
    </citation>
    <scope>NUCLEOTIDE SEQUENCE [LARGE SCALE GENOMIC DNA]</scope>
    <source>
        <strain evidence="2">DSM 26914 / JCM 13377 / KCTC 12554 / HTCC2601</strain>
    </source>
</reference>
<comment type="caution">
    <text evidence="1">The sequence shown here is derived from an EMBL/GenBank/DDBJ whole genome shotgun (WGS) entry which is preliminary data.</text>
</comment>
<organism evidence="1 2">
    <name type="scientific">Salipiger bermudensis (strain DSM 26914 / JCM 13377 / KCTC 12554 / HTCC2601)</name>
    <name type="common">Pelagibaca bermudensis</name>
    <dbReference type="NCBI Taxonomy" id="314265"/>
    <lineage>
        <taxon>Bacteria</taxon>
        <taxon>Pseudomonadati</taxon>
        <taxon>Pseudomonadota</taxon>
        <taxon>Alphaproteobacteria</taxon>
        <taxon>Rhodobacterales</taxon>
        <taxon>Roseobacteraceae</taxon>
        <taxon>Salipiger</taxon>
    </lineage>
</organism>
<gene>
    <name evidence="1" type="ORF">R2601_02988</name>
</gene>
<keyword evidence="2" id="KW-1185">Reference proteome</keyword>